<gene>
    <name evidence="1" type="ORF">RF55_14966</name>
</gene>
<proteinExistence type="predicted"/>
<sequence length="103" mass="12364">MPRKQLPLMNSYLDKILRRPSRQRRHVRRPDARYPRRHLWWKRRSFSPYANEPLNDVLRHQRLKRTSRETGGLLFVHRQLANQEPLITGAVTLALNPGHIIDK</sequence>
<reference evidence="1 2" key="1">
    <citation type="submission" date="2015-04" db="EMBL/GenBank/DDBJ databases">
        <title>Lasius niger genome sequencing.</title>
        <authorList>
            <person name="Konorov E.A."/>
            <person name="Nikitin M.A."/>
            <person name="Kirill M.V."/>
            <person name="Chang P."/>
        </authorList>
    </citation>
    <scope>NUCLEOTIDE SEQUENCE [LARGE SCALE GENOMIC DNA]</scope>
    <source>
        <tissue evidence="1">Whole</tissue>
    </source>
</reference>
<evidence type="ECO:0000313" key="2">
    <source>
        <dbReference type="Proteomes" id="UP000036403"/>
    </source>
</evidence>
<protein>
    <submittedName>
        <fullName evidence="1">Metal-dependent hydrolase of the tim-barrel fold</fullName>
    </submittedName>
</protein>
<organism evidence="1 2">
    <name type="scientific">Lasius niger</name>
    <name type="common">Black garden ant</name>
    <dbReference type="NCBI Taxonomy" id="67767"/>
    <lineage>
        <taxon>Eukaryota</taxon>
        <taxon>Metazoa</taxon>
        <taxon>Ecdysozoa</taxon>
        <taxon>Arthropoda</taxon>
        <taxon>Hexapoda</taxon>
        <taxon>Insecta</taxon>
        <taxon>Pterygota</taxon>
        <taxon>Neoptera</taxon>
        <taxon>Endopterygota</taxon>
        <taxon>Hymenoptera</taxon>
        <taxon>Apocrita</taxon>
        <taxon>Aculeata</taxon>
        <taxon>Formicoidea</taxon>
        <taxon>Formicidae</taxon>
        <taxon>Formicinae</taxon>
        <taxon>Lasius</taxon>
        <taxon>Lasius</taxon>
    </lineage>
</organism>
<dbReference type="PaxDb" id="67767-A0A0J7K7C4"/>
<keyword evidence="1" id="KW-0378">Hydrolase</keyword>
<dbReference type="AlphaFoldDB" id="A0A0J7K7C4"/>
<dbReference type="Proteomes" id="UP000036403">
    <property type="component" value="Unassembled WGS sequence"/>
</dbReference>
<name>A0A0J7K7C4_LASNI</name>
<comment type="caution">
    <text evidence="1">The sequence shown here is derived from an EMBL/GenBank/DDBJ whole genome shotgun (WGS) entry which is preliminary data.</text>
</comment>
<evidence type="ECO:0000313" key="1">
    <source>
        <dbReference type="EMBL" id="KMQ86149.1"/>
    </source>
</evidence>
<accession>A0A0J7K7C4</accession>
<dbReference type="GO" id="GO:0016787">
    <property type="term" value="F:hydrolase activity"/>
    <property type="evidence" value="ECO:0007669"/>
    <property type="project" value="UniProtKB-KW"/>
</dbReference>
<keyword evidence="2" id="KW-1185">Reference proteome</keyword>
<dbReference type="EMBL" id="LBMM01012559">
    <property type="protein sequence ID" value="KMQ86149.1"/>
    <property type="molecule type" value="Genomic_DNA"/>
</dbReference>